<protein>
    <submittedName>
        <fullName evidence="2">Uncharacterized protein</fullName>
    </submittedName>
</protein>
<dbReference type="Proteomes" id="UP001500151">
    <property type="component" value="Unassembled WGS sequence"/>
</dbReference>
<accession>A0ABP6CRZ5</accession>
<evidence type="ECO:0000313" key="2">
    <source>
        <dbReference type="EMBL" id="GAA2622864.1"/>
    </source>
</evidence>
<organism evidence="2 3">
    <name type="scientific">Streptomyces vastus</name>
    <dbReference type="NCBI Taxonomy" id="285451"/>
    <lineage>
        <taxon>Bacteria</taxon>
        <taxon>Bacillati</taxon>
        <taxon>Actinomycetota</taxon>
        <taxon>Actinomycetes</taxon>
        <taxon>Kitasatosporales</taxon>
        <taxon>Streptomycetaceae</taxon>
        <taxon>Streptomyces</taxon>
    </lineage>
</organism>
<dbReference type="SUPFAM" id="SSF48557">
    <property type="entry name" value="L-aspartase-like"/>
    <property type="match status" value="1"/>
</dbReference>
<dbReference type="RefSeq" id="WP_344387477.1">
    <property type="nucleotide sequence ID" value="NZ_BAAASJ010000009.1"/>
</dbReference>
<comment type="caution">
    <text evidence="2">The sequence shown here is derived from an EMBL/GenBank/DDBJ whole genome shotgun (WGS) entry which is preliminary data.</text>
</comment>
<gene>
    <name evidence="2" type="ORF">GCM10010307_07720</name>
</gene>
<dbReference type="EMBL" id="BAAASJ010000009">
    <property type="protein sequence ID" value="GAA2622864.1"/>
    <property type="molecule type" value="Genomic_DNA"/>
</dbReference>
<keyword evidence="1" id="KW-0456">Lyase</keyword>
<evidence type="ECO:0000256" key="1">
    <source>
        <dbReference type="ARBA" id="ARBA00023239"/>
    </source>
</evidence>
<reference evidence="3" key="1">
    <citation type="journal article" date="2019" name="Int. J. Syst. Evol. Microbiol.">
        <title>The Global Catalogue of Microorganisms (GCM) 10K type strain sequencing project: providing services to taxonomists for standard genome sequencing and annotation.</title>
        <authorList>
            <consortium name="The Broad Institute Genomics Platform"/>
            <consortium name="The Broad Institute Genome Sequencing Center for Infectious Disease"/>
            <person name="Wu L."/>
            <person name="Ma J."/>
        </authorList>
    </citation>
    <scope>NUCLEOTIDE SEQUENCE [LARGE SCALE GENOMIC DNA]</scope>
    <source>
        <strain evidence="3">JCM 4524</strain>
    </source>
</reference>
<dbReference type="InterPro" id="IPR008948">
    <property type="entry name" value="L-Aspartase-like"/>
</dbReference>
<name>A0ABP6CRZ5_9ACTN</name>
<proteinExistence type="predicted"/>
<dbReference type="InterPro" id="IPR024083">
    <property type="entry name" value="Fumarase/histidase_N"/>
</dbReference>
<dbReference type="Gene3D" id="1.10.275.10">
    <property type="entry name" value="Fumarase/aspartase (N-terminal domain)"/>
    <property type="match status" value="1"/>
</dbReference>
<sequence>MAQFPVLVAAQAAVKQAVAQANRDLGLLSPDIAEAVIGACEEIGQPGPEILGHRPFPSRGGPAIAKFSTARTVCTP</sequence>
<keyword evidence="3" id="KW-1185">Reference proteome</keyword>
<evidence type="ECO:0000313" key="3">
    <source>
        <dbReference type="Proteomes" id="UP001500151"/>
    </source>
</evidence>